<dbReference type="EC" id="1.13.11.43" evidence="6"/>
<dbReference type="InterPro" id="IPR004294">
    <property type="entry name" value="Carotenoid_Oase"/>
</dbReference>
<evidence type="ECO:0000256" key="4">
    <source>
        <dbReference type="ARBA" id="ARBA00023002"/>
    </source>
</evidence>
<organism evidence="6 7">
    <name type="scientific">Sinobacterium norvegicum</name>
    <dbReference type="NCBI Taxonomy" id="1641715"/>
    <lineage>
        <taxon>Bacteria</taxon>
        <taxon>Pseudomonadati</taxon>
        <taxon>Pseudomonadota</taxon>
        <taxon>Gammaproteobacteria</taxon>
        <taxon>Cellvibrionales</taxon>
        <taxon>Spongiibacteraceae</taxon>
        <taxon>Sinobacterium</taxon>
    </lineage>
</organism>
<dbReference type="PANTHER" id="PTHR10543:SF89">
    <property type="entry name" value="CAROTENOID 9,10(9',10')-CLEAVAGE DIOXYGENASE 1"/>
    <property type="match status" value="1"/>
</dbReference>
<reference evidence="6" key="1">
    <citation type="submission" date="2021-12" db="EMBL/GenBank/DDBJ databases">
        <authorList>
            <person name="Rodrigo-Torres L."/>
            <person name="Arahal R. D."/>
            <person name="Lucena T."/>
        </authorList>
    </citation>
    <scope>NUCLEOTIDE SEQUENCE</scope>
    <source>
        <strain evidence="6">CECT 8267</strain>
    </source>
</reference>
<protein>
    <submittedName>
        <fullName evidence="6">Lignostilbene-alpha,beta-dioxygenase isozyme III</fullName>
        <ecNumber evidence="6">1.13.11.43</ecNumber>
    </submittedName>
</protein>
<gene>
    <name evidence="6" type="primary">lsdB</name>
    <name evidence="6" type="ORF">SIN8267_00102</name>
</gene>
<keyword evidence="7" id="KW-1185">Reference proteome</keyword>
<sequence length="474" mass="52847">MAKPMPEHEYLTGAFTPLRMECNAPNLLIEGEIPREIRGSFYRCGPSPQFAPRSDEYHLFAGDGMVHAFHIEDGRVDYLNRWVRTNKFKAERRLGRSAINPMNPFDCDPEFSDFVFSDKDGTANTAAVWHGNRLLIMEEGHPPYELDPDTLESKGSWNFLGKLQTAMTAHPKVDPNTGEMVLFAYMATGPFAADLAVHKVNKEGLLTESVVIPTPYSAMVHDFVVTENHIVFAIFPLTGDLERAMVGKPPFAWEPEKGVKIGVLPRQGSSADNITWIDADIAFAFHFMNGFDHNGVITFDCCQSEHAPLFPDADGNMSELSPPYLTRWVIDTNADTPAAVFSKIDSYESEFPLCDSRYEMADYRYGFYLSPVDGSVRDGGSDTYYNAIARYDHHDGSSERYGFGNAYVSEAVFVPKSEQAGEGDGYLLTVVTDNHSMKSKLCIMDAMDLTKGPVATAFLSHQIPVGFHGHWRQA</sequence>
<dbReference type="GO" id="GO:0050054">
    <property type="term" value="F:lignostilbene alpha beta-dioxygenase activity"/>
    <property type="evidence" value="ECO:0007669"/>
    <property type="project" value="UniProtKB-EC"/>
</dbReference>
<keyword evidence="3" id="KW-0479">Metal-binding</keyword>
<name>A0ABN8EDH1_9GAMM</name>
<comment type="caution">
    <text evidence="6">The sequence shown here is derived from an EMBL/GenBank/DDBJ whole genome shotgun (WGS) entry which is preliminary data.</text>
</comment>
<keyword evidence="5" id="KW-0408">Iron</keyword>
<comment type="cofactor">
    <cofactor evidence="1">
        <name>Fe(2+)</name>
        <dbReference type="ChEBI" id="CHEBI:29033"/>
    </cofactor>
</comment>
<dbReference type="Pfam" id="PF03055">
    <property type="entry name" value="RPE65"/>
    <property type="match status" value="1"/>
</dbReference>
<evidence type="ECO:0000313" key="6">
    <source>
        <dbReference type="EMBL" id="CAH0990019.1"/>
    </source>
</evidence>
<dbReference type="Proteomes" id="UP000838100">
    <property type="component" value="Unassembled WGS sequence"/>
</dbReference>
<evidence type="ECO:0000256" key="3">
    <source>
        <dbReference type="ARBA" id="ARBA00022723"/>
    </source>
</evidence>
<dbReference type="EMBL" id="CAKLPX010000001">
    <property type="protein sequence ID" value="CAH0990019.1"/>
    <property type="molecule type" value="Genomic_DNA"/>
</dbReference>
<dbReference type="PANTHER" id="PTHR10543">
    <property type="entry name" value="BETA-CAROTENE DIOXYGENASE"/>
    <property type="match status" value="1"/>
</dbReference>
<comment type="similarity">
    <text evidence="2">Belongs to the carotenoid oxygenase family.</text>
</comment>
<evidence type="ECO:0000256" key="1">
    <source>
        <dbReference type="ARBA" id="ARBA00001954"/>
    </source>
</evidence>
<accession>A0ABN8EDH1</accession>
<dbReference type="RefSeq" id="WP_237442718.1">
    <property type="nucleotide sequence ID" value="NZ_CAKLPX010000001.1"/>
</dbReference>
<evidence type="ECO:0000313" key="7">
    <source>
        <dbReference type="Proteomes" id="UP000838100"/>
    </source>
</evidence>
<evidence type="ECO:0000256" key="5">
    <source>
        <dbReference type="ARBA" id="ARBA00023004"/>
    </source>
</evidence>
<proteinExistence type="inferred from homology"/>
<evidence type="ECO:0000256" key="2">
    <source>
        <dbReference type="ARBA" id="ARBA00006787"/>
    </source>
</evidence>
<keyword evidence="4 6" id="KW-0560">Oxidoreductase</keyword>